<reference evidence="3 4" key="1">
    <citation type="submission" date="2019-02" db="EMBL/GenBank/DDBJ databases">
        <title>Deep-cultivation of Planctomycetes and their phenomic and genomic characterization uncovers novel biology.</title>
        <authorList>
            <person name="Wiegand S."/>
            <person name="Jogler M."/>
            <person name="Boedeker C."/>
            <person name="Pinto D."/>
            <person name="Vollmers J."/>
            <person name="Rivas-Marin E."/>
            <person name="Kohn T."/>
            <person name="Peeters S.H."/>
            <person name="Heuer A."/>
            <person name="Rast P."/>
            <person name="Oberbeckmann S."/>
            <person name="Bunk B."/>
            <person name="Jeske O."/>
            <person name="Meyerdierks A."/>
            <person name="Storesund J.E."/>
            <person name="Kallscheuer N."/>
            <person name="Luecker S."/>
            <person name="Lage O.M."/>
            <person name="Pohl T."/>
            <person name="Merkel B.J."/>
            <person name="Hornburger P."/>
            <person name="Mueller R.-W."/>
            <person name="Bruemmer F."/>
            <person name="Labrenz M."/>
            <person name="Spormann A.M."/>
            <person name="Op den Camp H."/>
            <person name="Overmann J."/>
            <person name="Amann R."/>
            <person name="Jetten M.S.M."/>
            <person name="Mascher T."/>
            <person name="Medema M.H."/>
            <person name="Devos D.P."/>
            <person name="Kaster A.-K."/>
            <person name="Ovreas L."/>
            <person name="Rohde M."/>
            <person name="Galperin M.Y."/>
            <person name="Jogler C."/>
        </authorList>
    </citation>
    <scope>NUCLEOTIDE SEQUENCE [LARGE SCALE GENOMIC DNA]</scope>
    <source>
        <strain evidence="3 4">ETA_A1</strain>
    </source>
</reference>
<feature type="domain" description="Ice-binding protein C-terminal" evidence="2">
    <location>
        <begin position="163"/>
        <end position="188"/>
    </location>
</feature>
<dbReference type="RefSeq" id="WP_145235668.1">
    <property type="nucleotide sequence ID" value="NZ_CP036273.1"/>
</dbReference>
<sequence length="205" mass="21348" precursor="true">MFRRFVQLAVLLGLVAPGSAEAGLLPTKVSVTPEGPNQLWMYAVMLPGGSMLKTGDYFTIYDFAGLVGGSNGQPAGWGFSTAAVGPTPDRLAPDDSAGILNLTWTYTGPDYSPGQTGLGNFWAASEYGSSGDGFFTATTHLTEGPRTDNNVTYTVVPVPAPPAVPEPTTLVLAGLGLPFAALARKVARRTPGRSGVVVDTKDDRV</sequence>
<proteinExistence type="predicted"/>
<dbReference type="Pfam" id="PF07589">
    <property type="entry name" value="PEP-CTERM"/>
    <property type="match status" value="1"/>
</dbReference>
<dbReference type="InterPro" id="IPR013424">
    <property type="entry name" value="Ice-binding_C"/>
</dbReference>
<evidence type="ECO:0000259" key="2">
    <source>
        <dbReference type="Pfam" id="PF07589"/>
    </source>
</evidence>
<dbReference type="KEGG" id="uli:ETAA1_14730"/>
<keyword evidence="1" id="KW-0732">Signal</keyword>
<gene>
    <name evidence="3" type="ORF">ETAA1_14730</name>
</gene>
<protein>
    <recommendedName>
        <fullName evidence="2">Ice-binding protein C-terminal domain-containing protein</fullName>
    </recommendedName>
</protein>
<evidence type="ECO:0000313" key="4">
    <source>
        <dbReference type="Proteomes" id="UP000319576"/>
    </source>
</evidence>
<organism evidence="3 4">
    <name type="scientific">Urbifossiella limnaea</name>
    <dbReference type="NCBI Taxonomy" id="2528023"/>
    <lineage>
        <taxon>Bacteria</taxon>
        <taxon>Pseudomonadati</taxon>
        <taxon>Planctomycetota</taxon>
        <taxon>Planctomycetia</taxon>
        <taxon>Gemmatales</taxon>
        <taxon>Gemmataceae</taxon>
        <taxon>Urbifossiella</taxon>
    </lineage>
</organism>
<dbReference type="OrthoDB" id="286009at2"/>
<dbReference type="Proteomes" id="UP000319576">
    <property type="component" value="Chromosome"/>
</dbReference>
<evidence type="ECO:0000313" key="3">
    <source>
        <dbReference type="EMBL" id="QDU19544.1"/>
    </source>
</evidence>
<name>A0A517XPX1_9BACT</name>
<evidence type="ECO:0000256" key="1">
    <source>
        <dbReference type="SAM" id="SignalP"/>
    </source>
</evidence>
<feature type="signal peptide" evidence="1">
    <location>
        <begin position="1"/>
        <end position="22"/>
    </location>
</feature>
<feature type="chain" id="PRO_5021788039" description="Ice-binding protein C-terminal domain-containing protein" evidence="1">
    <location>
        <begin position="23"/>
        <end position="205"/>
    </location>
</feature>
<keyword evidence="4" id="KW-1185">Reference proteome</keyword>
<dbReference type="AlphaFoldDB" id="A0A517XPX1"/>
<dbReference type="EMBL" id="CP036273">
    <property type="protein sequence ID" value="QDU19544.1"/>
    <property type="molecule type" value="Genomic_DNA"/>
</dbReference>
<accession>A0A517XPX1</accession>